<proteinExistence type="predicted"/>
<accession>A0A1J0MBW7</accession>
<protein>
    <submittedName>
        <fullName evidence="1">Uncharacterized protein</fullName>
    </submittedName>
</protein>
<dbReference type="EMBL" id="KY092479">
    <property type="protein sequence ID" value="APD18503.1"/>
    <property type="molecule type" value="Genomic_DNA"/>
</dbReference>
<evidence type="ECO:0000313" key="1">
    <source>
        <dbReference type="EMBL" id="APD18503.1"/>
    </source>
</evidence>
<organism evidence="1 2">
    <name type="scientific">Streptomyces phage Ididsumtinwong</name>
    <dbReference type="NCBI Taxonomy" id="1920308"/>
    <lineage>
        <taxon>Viruses</taxon>
        <taxon>Duplodnaviria</taxon>
        <taxon>Heunggongvirae</taxon>
        <taxon>Uroviricota</taxon>
        <taxon>Caudoviricetes</taxon>
        <taxon>Austintatiousvirus</taxon>
        <taxon>Austintatiousvirus ididsumtinwong</taxon>
    </lineage>
</organism>
<gene>
    <name evidence="1" type="ORF">SEA_IDIDSUMTINWONG_28</name>
</gene>
<keyword evidence="2" id="KW-1185">Reference proteome</keyword>
<name>A0A1J0MBW7_9CAUD</name>
<sequence length="82" mass="8796">MSTPTTAPPTAPQIRPVSTAEAGEVFRELRDAMEAAGFPTQGLYREERGTQHGSMHIFGLGEVTVAGAKRMAAILRAARRQS</sequence>
<reference evidence="1 2" key="1">
    <citation type="submission" date="2016-11" db="EMBL/GenBank/DDBJ databases">
        <authorList>
            <person name="Meyer C.L."/>
            <person name="Nguyen V."/>
            <person name="Scott S.R."/>
            <person name="Nayek S."/>
            <person name="Syed N."/>
            <person name="Wagner P.E."/>
            <person name="Bhuiyan S."/>
            <person name="Layton S.R."/>
            <person name="Donegan-Quick R."/>
            <person name="Kim T."/>
            <person name="Visi D.K."/>
            <person name="Allen M.S."/>
            <person name="Hughes L.E."/>
            <person name="Garlena R.A."/>
            <person name="Russell D.A."/>
            <person name="Pope W.H."/>
            <person name="Jacobs-Sera D."/>
            <person name="Hendrix R.W."/>
            <person name="Hatfull G.F."/>
        </authorList>
    </citation>
    <scope>NUCLEOTIDE SEQUENCE [LARGE SCALE GENOMIC DNA]</scope>
</reference>
<evidence type="ECO:0000313" key="2">
    <source>
        <dbReference type="Proteomes" id="UP000222426"/>
    </source>
</evidence>
<dbReference type="Proteomes" id="UP000222426">
    <property type="component" value="Segment"/>
</dbReference>